<dbReference type="InterPro" id="IPR035952">
    <property type="entry name" value="Rhomboid-like_sf"/>
</dbReference>
<evidence type="ECO:0000256" key="7">
    <source>
        <dbReference type="SAM" id="Phobius"/>
    </source>
</evidence>
<evidence type="ECO:0000256" key="2">
    <source>
        <dbReference type="ARBA" id="ARBA00009045"/>
    </source>
</evidence>
<keyword evidence="4" id="KW-0378">Hydrolase</keyword>
<feature type="transmembrane region" description="Helical" evidence="7">
    <location>
        <begin position="255"/>
        <end position="281"/>
    </location>
</feature>
<feature type="transmembrane region" description="Helical" evidence="7">
    <location>
        <begin position="173"/>
        <end position="189"/>
    </location>
</feature>
<dbReference type="PANTHER" id="PTHR43731:SF14">
    <property type="entry name" value="PRESENILIN-ASSOCIATED RHOMBOID-LIKE PROTEIN, MITOCHONDRIAL"/>
    <property type="match status" value="1"/>
</dbReference>
<evidence type="ECO:0000313" key="9">
    <source>
        <dbReference type="EMBL" id="MBC8317721.1"/>
    </source>
</evidence>
<feature type="transmembrane region" description="Helical" evidence="7">
    <location>
        <begin position="117"/>
        <end position="137"/>
    </location>
</feature>
<dbReference type="GO" id="GO:0006508">
    <property type="term" value="P:proteolysis"/>
    <property type="evidence" value="ECO:0007669"/>
    <property type="project" value="UniProtKB-KW"/>
</dbReference>
<dbReference type="PANTHER" id="PTHR43731">
    <property type="entry name" value="RHOMBOID PROTEASE"/>
    <property type="match status" value="1"/>
</dbReference>
<comment type="subcellular location">
    <subcellularLocation>
        <location evidence="1">Membrane</location>
        <topology evidence="1">Multi-pass membrane protein</topology>
    </subcellularLocation>
</comment>
<evidence type="ECO:0000256" key="5">
    <source>
        <dbReference type="ARBA" id="ARBA00022989"/>
    </source>
</evidence>
<keyword evidence="5 7" id="KW-1133">Transmembrane helix</keyword>
<reference evidence="9 10" key="1">
    <citation type="submission" date="2020-08" db="EMBL/GenBank/DDBJ databases">
        <title>Bridging the membrane lipid divide: bacteria of the FCB group superphylum have the potential to synthesize archaeal ether lipids.</title>
        <authorList>
            <person name="Villanueva L."/>
            <person name="Von Meijenfeldt F.A.B."/>
            <person name="Westbye A.B."/>
            <person name="Yadav S."/>
            <person name="Hopmans E.C."/>
            <person name="Dutilh B.E."/>
            <person name="Sinninghe Damste J.S."/>
        </authorList>
    </citation>
    <scope>NUCLEOTIDE SEQUENCE [LARGE SCALE GENOMIC DNA]</scope>
    <source>
        <strain evidence="9">NIOZ-UU47</strain>
    </source>
</reference>
<organism evidence="9 10">
    <name type="scientific">Candidatus Desulfobia pelagia</name>
    <dbReference type="NCBI Taxonomy" id="2841692"/>
    <lineage>
        <taxon>Bacteria</taxon>
        <taxon>Pseudomonadati</taxon>
        <taxon>Thermodesulfobacteriota</taxon>
        <taxon>Desulfobulbia</taxon>
        <taxon>Desulfobulbales</taxon>
        <taxon>Desulfobulbaceae</taxon>
        <taxon>Candidatus Desulfobia</taxon>
    </lineage>
</organism>
<dbReference type="GO" id="GO:0004252">
    <property type="term" value="F:serine-type endopeptidase activity"/>
    <property type="evidence" value="ECO:0007669"/>
    <property type="project" value="InterPro"/>
</dbReference>
<dbReference type="AlphaFoldDB" id="A0A8J6TCJ0"/>
<evidence type="ECO:0000256" key="6">
    <source>
        <dbReference type="ARBA" id="ARBA00023136"/>
    </source>
</evidence>
<accession>A0A8J6TCJ0</accession>
<dbReference type="SUPFAM" id="SSF144091">
    <property type="entry name" value="Rhomboid-like"/>
    <property type="match status" value="1"/>
</dbReference>
<feature type="transmembrane region" description="Helical" evidence="7">
    <location>
        <begin position="201"/>
        <end position="219"/>
    </location>
</feature>
<dbReference type="Pfam" id="PF01694">
    <property type="entry name" value="Rhomboid"/>
    <property type="match status" value="1"/>
</dbReference>
<sequence length="282" mass="30650">MIAQQSKNSLLCPNCRRLISRDESQCPYCGIRKPSSWWKNNSFIRGLSDKDTILSIILYTNIGFFILSLVLVPRSSGPALNPLTFLSPSNKSLLLLGSTGTVAILELHRWWSLVSANYLHGGILHILFNMMVLRQIGPLVIREYGSQRMIAIYTLGGVAGFALSFLAGVRFTIGASAAVCSLIGAILYYGKSRGGVYGQNLYSQIGGWAVSIFVFGFIVPGINNWGHGGGMAAGALLGYLLGYQEKKRENISHKLLGTSCIIVTAVVLAWAALSSVFYVFVM</sequence>
<feature type="transmembrane region" description="Helical" evidence="7">
    <location>
        <begin position="52"/>
        <end position="72"/>
    </location>
</feature>
<dbReference type="Gene3D" id="1.20.1540.10">
    <property type="entry name" value="Rhomboid-like"/>
    <property type="match status" value="1"/>
</dbReference>
<dbReference type="EMBL" id="JACNJZ010000101">
    <property type="protein sequence ID" value="MBC8317721.1"/>
    <property type="molecule type" value="Genomic_DNA"/>
</dbReference>
<keyword evidence="6 7" id="KW-0472">Membrane</keyword>
<protein>
    <submittedName>
        <fullName evidence="9">Rhomboid family intramembrane serine protease</fullName>
    </submittedName>
</protein>
<proteinExistence type="inferred from homology"/>
<feature type="transmembrane region" description="Helical" evidence="7">
    <location>
        <begin position="225"/>
        <end position="243"/>
    </location>
</feature>
<name>A0A8J6TCJ0_9BACT</name>
<keyword evidence="9" id="KW-0645">Protease</keyword>
<dbReference type="InterPro" id="IPR022764">
    <property type="entry name" value="Peptidase_S54_rhomboid_dom"/>
</dbReference>
<evidence type="ECO:0000313" key="10">
    <source>
        <dbReference type="Proteomes" id="UP000614424"/>
    </source>
</evidence>
<comment type="caution">
    <text evidence="9">The sequence shown here is derived from an EMBL/GenBank/DDBJ whole genome shotgun (WGS) entry which is preliminary data.</text>
</comment>
<dbReference type="GO" id="GO:0016020">
    <property type="term" value="C:membrane"/>
    <property type="evidence" value="ECO:0007669"/>
    <property type="project" value="UniProtKB-SubCell"/>
</dbReference>
<evidence type="ECO:0000256" key="4">
    <source>
        <dbReference type="ARBA" id="ARBA00022801"/>
    </source>
</evidence>
<evidence type="ECO:0000256" key="1">
    <source>
        <dbReference type="ARBA" id="ARBA00004141"/>
    </source>
</evidence>
<evidence type="ECO:0000259" key="8">
    <source>
        <dbReference type="Pfam" id="PF01694"/>
    </source>
</evidence>
<comment type="similarity">
    <text evidence="2">Belongs to the peptidase S54 family.</text>
</comment>
<dbReference type="Proteomes" id="UP000614424">
    <property type="component" value="Unassembled WGS sequence"/>
</dbReference>
<keyword evidence="3 7" id="KW-0812">Transmembrane</keyword>
<evidence type="ECO:0000256" key="3">
    <source>
        <dbReference type="ARBA" id="ARBA00022692"/>
    </source>
</evidence>
<feature type="transmembrane region" description="Helical" evidence="7">
    <location>
        <begin position="149"/>
        <end position="167"/>
    </location>
</feature>
<gene>
    <name evidence="9" type="ORF">H8E41_07420</name>
</gene>
<dbReference type="InterPro" id="IPR050925">
    <property type="entry name" value="Rhomboid_protease_S54"/>
</dbReference>
<feature type="domain" description="Peptidase S54 rhomboid" evidence="8">
    <location>
        <begin position="108"/>
        <end position="243"/>
    </location>
</feature>